<dbReference type="GO" id="GO:0045944">
    <property type="term" value="P:positive regulation of transcription by RNA polymerase II"/>
    <property type="evidence" value="ECO:0007669"/>
    <property type="project" value="TreeGrafter"/>
</dbReference>
<accession>A0A8B7NJU1</accession>
<reference evidence="10" key="1">
    <citation type="submission" date="2025-08" db="UniProtKB">
        <authorList>
            <consortium name="RefSeq"/>
        </authorList>
    </citation>
    <scope>IDENTIFICATION</scope>
    <source>
        <tissue evidence="10">Whole organism</tissue>
    </source>
</reference>
<dbReference type="GO" id="GO:0005634">
    <property type="term" value="C:nucleus"/>
    <property type="evidence" value="ECO:0007669"/>
    <property type="project" value="TreeGrafter"/>
</dbReference>
<dbReference type="SMART" id="SM00355">
    <property type="entry name" value="ZnF_C2H2"/>
    <property type="match status" value="4"/>
</dbReference>
<protein>
    <submittedName>
        <fullName evidence="10">Zinc finger protein 236-like</fullName>
    </submittedName>
</protein>
<dbReference type="GeneID" id="108670938"/>
<keyword evidence="2" id="KW-0677">Repeat</keyword>
<dbReference type="RefSeq" id="XP_018013918.1">
    <property type="nucleotide sequence ID" value="XM_018158429.2"/>
</dbReference>
<feature type="domain" description="C2H2-type" evidence="7">
    <location>
        <begin position="227"/>
        <end position="255"/>
    </location>
</feature>
<dbReference type="Gene3D" id="3.30.160.60">
    <property type="entry name" value="Classic Zinc Finger"/>
    <property type="match status" value="2"/>
</dbReference>
<dbReference type="AlphaFoldDB" id="A0A8B7NJU1"/>
<evidence type="ECO:0000256" key="6">
    <source>
        <dbReference type="SAM" id="MobiDB-lite"/>
    </source>
</evidence>
<evidence type="ECO:0000313" key="9">
    <source>
        <dbReference type="Proteomes" id="UP000694843"/>
    </source>
</evidence>
<dbReference type="PANTHER" id="PTHR24403:SF67">
    <property type="entry name" value="FI01116P-RELATED"/>
    <property type="match status" value="1"/>
</dbReference>
<evidence type="ECO:0000256" key="2">
    <source>
        <dbReference type="ARBA" id="ARBA00022737"/>
    </source>
</evidence>
<dbReference type="InterPro" id="IPR001357">
    <property type="entry name" value="BRCT_dom"/>
</dbReference>
<evidence type="ECO:0000256" key="5">
    <source>
        <dbReference type="PROSITE-ProRule" id="PRU00042"/>
    </source>
</evidence>
<keyword evidence="3 5" id="KW-0863">Zinc-finger</keyword>
<dbReference type="InterPro" id="IPR050688">
    <property type="entry name" value="Zinc_finger/UBP_domain"/>
</dbReference>
<organism evidence="9 10">
    <name type="scientific">Hyalella azteca</name>
    <name type="common">Amphipod</name>
    <dbReference type="NCBI Taxonomy" id="294128"/>
    <lineage>
        <taxon>Eukaryota</taxon>
        <taxon>Metazoa</taxon>
        <taxon>Ecdysozoa</taxon>
        <taxon>Arthropoda</taxon>
        <taxon>Crustacea</taxon>
        <taxon>Multicrustacea</taxon>
        <taxon>Malacostraca</taxon>
        <taxon>Eumalacostraca</taxon>
        <taxon>Peracarida</taxon>
        <taxon>Amphipoda</taxon>
        <taxon>Senticaudata</taxon>
        <taxon>Talitrida</taxon>
        <taxon>Talitroidea</taxon>
        <taxon>Hyalellidae</taxon>
        <taxon>Hyalella</taxon>
    </lineage>
</organism>
<dbReference type="PROSITE" id="PS50172">
    <property type="entry name" value="BRCT"/>
    <property type="match status" value="1"/>
</dbReference>
<dbReference type="SUPFAM" id="SSF52113">
    <property type="entry name" value="BRCT domain"/>
    <property type="match status" value="1"/>
</dbReference>
<evidence type="ECO:0000256" key="4">
    <source>
        <dbReference type="ARBA" id="ARBA00022833"/>
    </source>
</evidence>
<feature type="domain" description="BRCT" evidence="8">
    <location>
        <begin position="282"/>
        <end position="305"/>
    </location>
</feature>
<dbReference type="KEGG" id="hazt:108670938"/>
<evidence type="ECO:0000256" key="1">
    <source>
        <dbReference type="ARBA" id="ARBA00022723"/>
    </source>
</evidence>
<name>A0A8B7NJU1_HYAAZ</name>
<sequence>MVGLPPAPKVSVVKEEPEEEIDDVSIKEEPFSYGQEASPTIDISPAPALSSCVLCKTEAHVEAHDANTSAPQDIPALLSNKCIAGGSAPASGDAAGVTDASGASSSKQGTRLASSLRGLVPAGAGKVQQCIYVAQPASVPHRCSACENTSSSERGLQQNINAVHSKEKLQCPECDYNCITKGSLKRHLHCKHSTEKPIQCSKCDYACTTKWALKSHLLHKHSTERHIQCSKCDYACITKGNLKRHFLHKHSTERPIHSTEKPIQCSKLEQAGGSKLFSTLVVVHEKWLLDSIQFYQVQPYQNYQVAAVEDLKRSLHQEIQDNLN</sequence>
<evidence type="ECO:0000256" key="3">
    <source>
        <dbReference type="ARBA" id="ARBA00022771"/>
    </source>
</evidence>
<feature type="region of interest" description="Disordered" evidence="6">
    <location>
        <begin position="1"/>
        <end position="23"/>
    </location>
</feature>
<keyword evidence="9" id="KW-1185">Reference proteome</keyword>
<evidence type="ECO:0000313" key="10">
    <source>
        <dbReference type="RefSeq" id="XP_018013918.1"/>
    </source>
</evidence>
<dbReference type="Proteomes" id="UP000694843">
    <property type="component" value="Unplaced"/>
</dbReference>
<dbReference type="PROSITE" id="PS00028">
    <property type="entry name" value="ZINC_FINGER_C2H2_1"/>
    <property type="match status" value="3"/>
</dbReference>
<dbReference type="OrthoDB" id="6077919at2759"/>
<keyword evidence="1" id="KW-0479">Metal-binding</keyword>
<dbReference type="PANTHER" id="PTHR24403">
    <property type="entry name" value="ZINC FINGER PROTEIN"/>
    <property type="match status" value="1"/>
</dbReference>
<gene>
    <name evidence="10" type="primary">LOC108670938</name>
</gene>
<evidence type="ECO:0000259" key="8">
    <source>
        <dbReference type="PROSITE" id="PS50172"/>
    </source>
</evidence>
<feature type="domain" description="C2H2-type" evidence="7">
    <location>
        <begin position="169"/>
        <end position="197"/>
    </location>
</feature>
<keyword evidence="4" id="KW-0862">Zinc</keyword>
<dbReference type="SUPFAM" id="SSF57667">
    <property type="entry name" value="beta-beta-alpha zinc fingers"/>
    <property type="match status" value="1"/>
</dbReference>
<evidence type="ECO:0000259" key="7">
    <source>
        <dbReference type="PROSITE" id="PS50157"/>
    </source>
</evidence>
<dbReference type="PROSITE" id="PS50157">
    <property type="entry name" value="ZINC_FINGER_C2H2_2"/>
    <property type="match status" value="2"/>
</dbReference>
<dbReference type="InterPro" id="IPR036420">
    <property type="entry name" value="BRCT_dom_sf"/>
</dbReference>
<proteinExistence type="predicted"/>
<dbReference type="InterPro" id="IPR036236">
    <property type="entry name" value="Znf_C2H2_sf"/>
</dbReference>
<dbReference type="InterPro" id="IPR013087">
    <property type="entry name" value="Znf_C2H2_type"/>
</dbReference>
<dbReference type="GO" id="GO:0008270">
    <property type="term" value="F:zinc ion binding"/>
    <property type="evidence" value="ECO:0007669"/>
    <property type="project" value="UniProtKB-KW"/>
</dbReference>